<dbReference type="EMBL" id="JAQQDR010000007">
    <property type="protein sequence ID" value="MFM0240660.1"/>
    <property type="molecule type" value="Genomic_DNA"/>
</dbReference>
<dbReference type="InterPro" id="IPR006311">
    <property type="entry name" value="TAT_signal"/>
</dbReference>
<protein>
    <submittedName>
        <fullName evidence="2">Glycosyl hydrolase</fullName>
    </submittedName>
</protein>
<feature type="domain" description="Asl1-like glycosyl hydrolase catalytic" evidence="1">
    <location>
        <begin position="369"/>
        <end position="436"/>
    </location>
</feature>
<sequence>MTLPIRPKNQQLLPLSVPSLIPAGPVPRRKFLAGLIAGAGSIALSACGGGGSSDSPAAVANDESVAKRAGSSGFTVTAPAANASVSGTITVSGTAGTTWHNVAVYDHATVAKIGADTTPSSGKFSIQVDTTKLTVGSHQIDVVAFSVAAGQAGGTKTTQTITIKVTRATSGSTSGALFYGMNGHLAWPDGIYHTMSAAAQLALLKDLGVTNYRVDVADGGMAQTVANALTGAFAGSGVAIMPCINAASTAYDQNGSESAAYTLGYNLGASIAKPLKGLVKYIECGNELDSDGLVTNGDGSNTNNYSPAIWPAFRGVIRGMIDGVKAIDPTIQCGVNVGIPLAYRALQMLWSGITPDGSVNGVSGAAPVRWDYTTFHWYQSSGDITCGWRNNACVNVLQILKDSFNLPIWLTEWGWEGSQVTPTQQASYVTQALTEYRSLKDQYNIQSVQMYCLIDPDFGLIQADGVTKNPSYSAFKKFVAANPV</sequence>
<keyword evidence="3" id="KW-1185">Reference proteome</keyword>
<dbReference type="SUPFAM" id="SSF51445">
    <property type="entry name" value="(Trans)glycosidases"/>
    <property type="match status" value="1"/>
</dbReference>
<accession>A0ABW9BL86</accession>
<evidence type="ECO:0000313" key="2">
    <source>
        <dbReference type="EMBL" id="MFM0240660.1"/>
    </source>
</evidence>
<dbReference type="Gene3D" id="3.20.20.80">
    <property type="entry name" value="Glycosidases"/>
    <property type="match status" value="1"/>
</dbReference>
<dbReference type="PROSITE" id="PS51318">
    <property type="entry name" value="TAT"/>
    <property type="match status" value="1"/>
</dbReference>
<dbReference type="Pfam" id="PF11790">
    <property type="entry name" value="Glyco_hydro_cc"/>
    <property type="match status" value="1"/>
</dbReference>
<keyword evidence="2" id="KW-0378">Hydrolase</keyword>
<comment type="caution">
    <text evidence="2">The sequence shown here is derived from an EMBL/GenBank/DDBJ whole genome shotgun (WGS) entry which is preliminary data.</text>
</comment>
<dbReference type="InterPro" id="IPR017853">
    <property type="entry name" value="GH"/>
</dbReference>
<organism evidence="2 3">
    <name type="scientific">Paraburkholderia phytofirmans</name>
    <dbReference type="NCBI Taxonomy" id="261302"/>
    <lineage>
        <taxon>Bacteria</taxon>
        <taxon>Pseudomonadati</taxon>
        <taxon>Pseudomonadota</taxon>
        <taxon>Betaproteobacteria</taxon>
        <taxon>Burkholderiales</taxon>
        <taxon>Burkholderiaceae</taxon>
        <taxon>Paraburkholderia</taxon>
    </lineage>
</organism>
<dbReference type="GO" id="GO:0016787">
    <property type="term" value="F:hydrolase activity"/>
    <property type="evidence" value="ECO:0007669"/>
    <property type="project" value="UniProtKB-KW"/>
</dbReference>
<gene>
    <name evidence="2" type="ORF">PQR03_21260</name>
</gene>
<evidence type="ECO:0000313" key="3">
    <source>
        <dbReference type="Proteomes" id="UP001629274"/>
    </source>
</evidence>
<proteinExistence type="predicted"/>
<reference evidence="2 3" key="1">
    <citation type="journal article" date="2024" name="Chem. Sci.">
        <title>Discovery of megapolipeptins by genome mining of a Burkholderiales bacteria collection.</title>
        <authorList>
            <person name="Paulo B.S."/>
            <person name="Recchia M.J.J."/>
            <person name="Lee S."/>
            <person name="Fergusson C.H."/>
            <person name="Romanowski S.B."/>
            <person name="Hernandez A."/>
            <person name="Krull N."/>
            <person name="Liu D.Y."/>
            <person name="Cavanagh H."/>
            <person name="Bos A."/>
            <person name="Gray C.A."/>
            <person name="Murphy B.T."/>
            <person name="Linington R.G."/>
            <person name="Eustaquio A.S."/>
        </authorList>
    </citation>
    <scope>NUCLEOTIDE SEQUENCE [LARGE SCALE GENOMIC DNA]</scope>
    <source>
        <strain evidence="2 3">RL17-351-BIE-A</strain>
    </source>
</reference>
<dbReference type="Proteomes" id="UP001629274">
    <property type="component" value="Unassembled WGS sequence"/>
</dbReference>
<dbReference type="InterPro" id="IPR024655">
    <property type="entry name" value="Asl1_glyco_hydro_catalytic"/>
</dbReference>
<name>A0ABW9BL86_9BURK</name>
<evidence type="ECO:0000259" key="1">
    <source>
        <dbReference type="Pfam" id="PF11790"/>
    </source>
</evidence>